<dbReference type="EMBL" id="CP016770">
    <property type="protein sequence ID" value="ASY11678.1"/>
    <property type="molecule type" value="Genomic_DNA"/>
</dbReference>
<dbReference type="AlphaFoldDB" id="A0AAC9YSR0"/>
<accession>A0AAC9YSR0</accession>
<reference evidence="1 2" key="1">
    <citation type="submission" date="2016-07" db="EMBL/GenBank/DDBJ databases">
        <title>High microdiversification within the ubiquitous acI lineage of Actinobacteria.</title>
        <authorList>
            <person name="Neuenschwander S.M."/>
            <person name="Salcher M."/>
            <person name="Ghai R."/>
            <person name="Pernthaler J."/>
        </authorList>
    </citation>
    <scope>NUCLEOTIDE SEQUENCE [LARGE SCALE GENOMIC DNA]</scope>
    <source>
        <strain evidence="1">MMS-21-155</strain>
    </source>
</reference>
<dbReference type="RefSeq" id="WP_150121963.1">
    <property type="nucleotide sequence ID" value="NZ_CP016770.1"/>
</dbReference>
<evidence type="ECO:0000313" key="1">
    <source>
        <dbReference type="EMBL" id="ASY11678.1"/>
    </source>
</evidence>
<dbReference type="Proteomes" id="UP000217216">
    <property type="component" value="Chromosome"/>
</dbReference>
<sequence length="186" mass="21260">MSLQSSNAFQILDLRNVAKQKFQNAGLLMTGEYLTARIPVSCICQKCGAKTKQTLNGVMNGKTCKYCYHVGIKYGESAYLYLIIHKEFSSIKVGISNHEANLNRLEAHKKNGWELYKSFDFDTANEAEWFETKLLNWLRRDRQLGVHLVRELMPQGGFSETVDGNEISILEIEQKFLELLEIGMTD</sequence>
<keyword evidence="2" id="KW-1185">Reference proteome</keyword>
<evidence type="ECO:0000313" key="2">
    <source>
        <dbReference type="Proteomes" id="UP000217216"/>
    </source>
</evidence>
<dbReference type="GeneID" id="300656825"/>
<name>A0AAC9YSR0_9ACTN</name>
<proteinExistence type="predicted"/>
<organism evidence="1 2">
    <name type="scientific">Candidatus Planktophila dulcis</name>
    <dbReference type="NCBI Taxonomy" id="1884914"/>
    <lineage>
        <taxon>Bacteria</taxon>
        <taxon>Bacillati</taxon>
        <taxon>Actinomycetota</taxon>
        <taxon>Actinomycetes</taxon>
        <taxon>Candidatus Nanopelagicales</taxon>
        <taxon>Candidatus Nanopelagicaceae</taxon>
        <taxon>Candidatus Planktophila</taxon>
    </lineage>
</organism>
<dbReference type="KEGG" id="plak:A1s21155_01520"/>
<protein>
    <submittedName>
        <fullName evidence="1">Uncharacterized protein</fullName>
    </submittedName>
</protein>
<gene>
    <name evidence="1" type="ORF">A1s21155_01520</name>
</gene>